<dbReference type="CDD" id="cd21608">
    <property type="entry name" value="RRM2_NsCP33_like"/>
    <property type="match status" value="1"/>
</dbReference>
<sequence>MNIFVGNLSHDVTDNDLQQAFEAFGKVKSVKIIKDLFSGESKGFGFVEMQARAEAQSAITGLNGKDLKGRALNVNEARPRPEGGRGGGRSGGGRGGGGGRRF</sequence>
<dbReference type="AlphaFoldDB" id="A0A1V4AP90"/>
<name>A0A1V4AP90_9BACT</name>
<dbReference type="PANTHER" id="PTHR48027">
    <property type="entry name" value="HETEROGENEOUS NUCLEAR RIBONUCLEOPROTEIN 87F-RELATED"/>
    <property type="match status" value="1"/>
</dbReference>
<dbReference type="Gene3D" id="3.30.70.330">
    <property type="match status" value="1"/>
</dbReference>
<dbReference type="Proteomes" id="UP000189681">
    <property type="component" value="Unassembled WGS sequence"/>
</dbReference>
<dbReference type="PROSITE" id="PS50102">
    <property type="entry name" value="RRM"/>
    <property type="match status" value="1"/>
</dbReference>
<dbReference type="InterPro" id="IPR012677">
    <property type="entry name" value="Nucleotide-bd_a/b_plait_sf"/>
</dbReference>
<gene>
    <name evidence="4" type="ORF">AYP45_17675</name>
</gene>
<reference evidence="4 5" key="1">
    <citation type="journal article" date="2017" name="Water Res.">
        <title>Discovery and metagenomic analysis of an anammox bacterial enrichment related to Candidatus "Brocadia caroliniensis" in a full-scale glycerol-fed nitritation-denitritation separate centrate treatment process.</title>
        <authorList>
            <person name="Park H."/>
            <person name="Brotto A.C."/>
            <person name="van Loosdrecht M.C."/>
            <person name="Chandran K."/>
        </authorList>
    </citation>
    <scope>NUCLEOTIDE SEQUENCE [LARGE SCALE GENOMIC DNA]</scope>
    <source>
        <strain evidence="4">26THWARD</strain>
    </source>
</reference>
<comment type="caution">
    <text evidence="4">The sequence shown here is derived from an EMBL/GenBank/DDBJ whole genome shotgun (WGS) entry which is preliminary data.</text>
</comment>
<protein>
    <submittedName>
        <fullName evidence="4">RNA-binding protein</fullName>
    </submittedName>
</protein>
<keyword evidence="1" id="KW-0694">RNA-binding</keyword>
<dbReference type="InterPro" id="IPR052462">
    <property type="entry name" value="SLIRP/GR-RBP-like"/>
</dbReference>
<accession>A0A1V4AP90</accession>
<organism evidence="4 5">
    <name type="scientific">Candidatus Brocadia carolinensis</name>
    <dbReference type="NCBI Taxonomy" id="1004156"/>
    <lineage>
        <taxon>Bacteria</taxon>
        <taxon>Pseudomonadati</taxon>
        <taxon>Planctomycetota</taxon>
        <taxon>Candidatus Brocadiia</taxon>
        <taxon>Candidatus Brocadiales</taxon>
        <taxon>Candidatus Brocadiaceae</taxon>
        <taxon>Candidatus Brocadia</taxon>
    </lineage>
</organism>
<evidence type="ECO:0000256" key="2">
    <source>
        <dbReference type="SAM" id="MobiDB-lite"/>
    </source>
</evidence>
<feature type="compositionally biased region" description="Gly residues" evidence="2">
    <location>
        <begin position="84"/>
        <end position="102"/>
    </location>
</feature>
<dbReference type="SUPFAM" id="SSF54928">
    <property type="entry name" value="RNA-binding domain, RBD"/>
    <property type="match status" value="1"/>
</dbReference>
<dbReference type="Pfam" id="PF00076">
    <property type="entry name" value="RRM_1"/>
    <property type="match status" value="1"/>
</dbReference>
<dbReference type="STRING" id="1004156.AYP45_17675"/>
<evidence type="ECO:0000259" key="3">
    <source>
        <dbReference type="PROSITE" id="PS50102"/>
    </source>
</evidence>
<dbReference type="InterPro" id="IPR000504">
    <property type="entry name" value="RRM_dom"/>
</dbReference>
<feature type="region of interest" description="Disordered" evidence="2">
    <location>
        <begin position="70"/>
        <end position="102"/>
    </location>
</feature>
<proteinExistence type="predicted"/>
<evidence type="ECO:0000313" key="5">
    <source>
        <dbReference type="Proteomes" id="UP000189681"/>
    </source>
</evidence>
<dbReference type="InterPro" id="IPR048289">
    <property type="entry name" value="RRM2_NsCP33-like"/>
</dbReference>
<feature type="domain" description="RRM" evidence="3">
    <location>
        <begin position="1"/>
        <end position="79"/>
    </location>
</feature>
<dbReference type="GO" id="GO:0003723">
    <property type="term" value="F:RNA binding"/>
    <property type="evidence" value="ECO:0007669"/>
    <property type="project" value="UniProtKB-KW"/>
</dbReference>
<dbReference type="InterPro" id="IPR035979">
    <property type="entry name" value="RBD_domain_sf"/>
</dbReference>
<dbReference type="EMBL" id="AYTS01000198">
    <property type="protein sequence ID" value="OOP54924.1"/>
    <property type="molecule type" value="Genomic_DNA"/>
</dbReference>
<evidence type="ECO:0000313" key="4">
    <source>
        <dbReference type="EMBL" id="OOP54924.1"/>
    </source>
</evidence>
<evidence type="ECO:0000256" key="1">
    <source>
        <dbReference type="ARBA" id="ARBA00022884"/>
    </source>
</evidence>
<dbReference type="SMART" id="SM00360">
    <property type="entry name" value="RRM"/>
    <property type="match status" value="1"/>
</dbReference>